<evidence type="ECO:0000256" key="4">
    <source>
        <dbReference type="ARBA" id="ARBA00023163"/>
    </source>
</evidence>
<dbReference type="FunFam" id="1.10.10.10:FF:000001">
    <property type="entry name" value="LysR family transcriptional regulator"/>
    <property type="match status" value="1"/>
</dbReference>
<evidence type="ECO:0000256" key="1">
    <source>
        <dbReference type="ARBA" id="ARBA00009437"/>
    </source>
</evidence>
<evidence type="ECO:0000259" key="5">
    <source>
        <dbReference type="PROSITE" id="PS50931"/>
    </source>
</evidence>
<dbReference type="Gene3D" id="3.40.190.290">
    <property type="match status" value="1"/>
</dbReference>
<protein>
    <submittedName>
        <fullName evidence="6">LysR family transcriptional regulator</fullName>
    </submittedName>
</protein>
<dbReference type="Gene3D" id="1.10.10.10">
    <property type="entry name" value="Winged helix-like DNA-binding domain superfamily/Winged helix DNA-binding domain"/>
    <property type="match status" value="1"/>
</dbReference>
<dbReference type="PROSITE" id="PS50931">
    <property type="entry name" value="HTH_LYSR"/>
    <property type="match status" value="1"/>
</dbReference>
<dbReference type="SUPFAM" id="SSF53850">
    <property type="entry name" value="Periplasmic binding protein-like II"/>
    <property type="match status" value="1"/>
</dbReference>
<comment type="similarity">
    <text evidence="1">Belongs to the LysR transcriptional regulatory family.</text>
</comment>
<dbReference type="EMBL" id="AEEC02000004">
    <property type="protein sequence ID" value="EOA06116.1"/>
    <property type="molecule type" value="Genomic_DNA"/>
</dbReference>
<organism evidence="6 7">
    <name type="scientific">Herbaspirillum frisingense GSF30</name>
    <dbReference type="NCBI Taxonomy" id="864073"/>
    <lineage>
        <taxon>Bacteria</taxon>
        <taxon>Pseudomonadati</taxon>
        <taxon>Pseudomonadota</taxon>
        <taxon>Betaproteobacteria</taxon>
        <taxon>Burkholderiales</taxon>
        <taxon>Oxalobacteraceae</taxon>
        <taxon>Herbaspirillum</taxon>
    </lineage>
</organism>
<evidence type="ECO:0000313" key="6">
    <source>
        <dbReference type="EMBL" id="EOA06116.1"/>
    </source>
</evidence>
<evidence type="ECO:0000313" key="7">
    <source>
        <dbReference type="Proteomes" id="UP000006772"/>
    </source>
</evidence>
<evidence type="ECO:0000256" key="2">
    <source>
        <dbReference type="ARBA" id="ARBA00023015"/>
    </source>
</evidence>
<dbReference type="SUPFAM" id="SSF46785">
    <property type="entry name" value="Winged helix' DNA-binding domain"/>
    <property type="match status" value="1"/>
</dbReference>
<dbReference type="GO" id="GO:0006351">
    <property type="term" value="P:DNA-templated transcription"/>
    <property type="evidence" value="ECO:0007669"/>
    <property type="project" value="TreeGrafter"/>
</dbReference>
<evidence type="ECO:0000256" key="3">
    <source>
        <dbReference type="ARBA" id="ARBA00023125"/>
    </source>
</evidence>
<dbReference type="GO" id="GO:0003700">
    <property type="term" value="F:DNA-binding transcription factor activity"/>
    <property type="evidence" value="ECO:0007669"/>
    <property type="project" value="InterPro"/>
</dbReference>
<dbReference type="Proteomes" id="UP000006772">
    <property type="component" value="Unassembled WGS sequence"/>
</dbReference>
<gene>
    <name evidence="6" type="ORF">HFRIS_004728</name>
</gene>
<feature type="domain" description="HTH lysR-type" evidence="5">
    <location>
        <begin position="1"/>
        <end position="58"/>
    </location>
</feature>
<dbReference type="PANTHER" id="PTHR30537">
    <property type="entry name" value="HTH-TYPE TRANSCRIPTIONAL REGULATOR"/>
    <property type="match status" value="1"/>
</dbReference>
<dbReference type="PRINTS" id="PR00039">
    <property type="entry name" value="HTHLYSR"/>
</dbReference>
<keyword evidence="4" id="KW-0804">Transcription</keyword>
<reference evidence="6 7" key="1">
    <citation type="journal article" date="2013" name="Front. Microbiol.">
        <title>The genome of the endophytic bacterium H. frisingense GSF30(T) identifies diverse strategies in the Herbaspirillum genus to interact with plants.</title>
        <authorList>
            <person name="Straub D."/>
            <person name="Rothballer M."/>
            <person name="Hartmann A."/>
            <person name="Ludewig U."/>
        </authorList>
    </citation>
    <scope>NUCLEOTIDE SEQUENCE [LARGE SCALE GENOMIC DNA]</scope>
    <source>
        <strain evidence="6 7">GSF30</strain>
    </source>
</reference>
<dbReference type="Pfam" id="PF00126">
    <property type="entry name" value="HTH_1"/>
    <property type="match status" value="1"/>
</dbReference>
<dbReference type="InterPro" id="IPR036388">
    <property type="entry name" value="WH-like_DNA-bd_sf"/>
</dbReference>
<accession>A0AAI9IH25</accession>
<keyword evidence="2" id="KW-0805">Transcription regulation</keyword>
<dbReference type="InterPro" id="IPR036390">
    <property type="entry name" value="WH_DNA-bd_sf"/>
</dbReference>
<dbReference type="InterPro" id="IPR005119">
    <property type="entry name" value="LysR_subst-bd"/>
</dbReference>
<dbReference type="GO" id="GO:0043565">
    <property type="term" value="F:sequence-specific DNA binding"/>
    <property type="evidence" value="ECO:0007669"/>
    <property type="project" value="TreeGrafter"/>
</dbReference>
<comment type="caution">
    <text evidence="6">The sequence shown here is derived from an EMBL/GenBank/DDBJ whole genome shotgun (WGS) entry which is preliminary data.</text>
</comment>
<dbReference type="InterPro" id="IPR058163">
    <property type="entry name" value="LysR-type_TF_proteobact-type"/>
</dbReference>
<dbReference type="AlphaFoldDB" id="A0AAI9IH25"/>
<dbReference type="Pfam" id="PF03466">
    <property type="entry name" value="LysR_substrate"/>
    <property type="match status" value="1"/>
</dbReference>
<dbReference type="RefSeq" id="WP_006462100.1">
    <property type="nucleotide sequence ID" value="NZ_AEEC02000004.1"/>
</dbReference>
<keyword evidence="3" id="KW-0238">DNA-binding</keyword>
<name>A0AAI9IH25_9BURK</name>
<dbReference type="InterPro" id="IPR000847">
    <property type="entry name" value="LysR_HTH_N"/>
</dbReference>
<proteinExistence type="inferred from homology"/>
<sequence length="294" mass="31934">MDWNDLKFFLEVARSGSLTRAASALKASQSTVARRVSELEQDLGATLFERHQTGYFLTDEGQEILRRAEAAEQGVLAVERGAASLSGTVSGTVRLATSENLATDLVIPAMPALVKRHPALCLEIVTHTATVTLGRREADLALRVVRPASGNLKLRQLGRMSYAVYASRAYLKQHRQRDGDPFAGRDVITWDDAHSHLPAAQWMTSHASQARTVLMVSNLPMQIAAARAGLGLAIIPDFLATAPELVKVVPSEELFDNGLWLVMHADLSASARVRAVADFLAETVARHPVLGRAR</sequence>
<dbReference type="PANTHER" id="PTHR30537:SF3">
    <property type="entry name" value="TRANSCRIPTIONAL REGULATORY PROTEIN"/>
    <property type="match status" value="1"/>
</dbReference>